<keyword evidence="2" id="KW-0812">Transmembrane</keyword>
<dbReference type="Proteomes" id="UP000054978">
    <property type="component" value="Unassembled WGS sequence"/>
</dbReference>
<name>A0A158E599_9BURK</name>
<protein>
    <submittedName>
        <fullName evidence="3">Uncharacterized protein</fullName>
    </submittedName>
</protein>
<feature type="region of interest" description="Disordered" evidence="1">
    <location>
        <begin position="279"/>
        <end position="314"/>
    </location>
</feature>
<sequence length="314" mass="34043">MSLAWATVVIAVLLTPGAAFFAGLYIPQAVSVETVTISPLGQLAGMVFVAFLAHGVGYLTINYVLADNVAWISQIDFAEFFPLLHADVDPAKDGNKVVIAIAAGLSAHVGHILGYFLAVNVISLVIGLLIGFAIEFQIGPFAWLAKHPWLYQIRGRRRLVVVSAMSKVDHEGQLLLYEGLLSNVYIKADGAISYMALTSVTSRVMAFPERPTPCDDQSRKTVSQLPGTITQGAIWRLKQAPSQSVPRGQKTDILLLPGSEISNFFLERRQLVRTVSKKAMDEAVEDAERELAERTRPTGGPSTDATTLKPPSQT</sequence>
<feature type="compositionally biased region" description="Polar residues" evidence="1">
    <location>
        <begin position="300"/>
        <end position="314"/>
    </location>
</feature>
<comment type="caution">
    <text evidence="3">The sequence shown here is derived from an EMBL/GenBank/DDBJ whole genome shotgun (WGS) entry which is preliminary data.</text>
</comment>
<proteinExistence type="predicted"/>
<evidence type="ECO:0000313" key="4">
    <source>
        <dbReference type="Proteomes" id="UP000054978"/>
    </source>
</evidence>
<feature type="transmembrane region" description="Helical" evidence="2">
    <location>
        <begin position="43"/>
        <end position="65"/>
    </location>
</feature>
<keyword evidence="4" id="KW-1185">Reference proteome</keyword>
<accession>A0A158E599</accession>
<keyword evidence="2" id="KW-0472">Membrane</keyword>
<gene>
    <name evidence="3" type="ORF">AWB83_06516</name>
</gene>
<reference evidence="3" key="1">
    <citation type="submission" date="2016-01" db="EMBL/GenBank/DDBJ databases">
        <authorList>
            <person name="Peeters C."/>
        </authorList>
    </citation>
    <scope>NUCLEOTIDE SEQUENCE [LARGE SCALE GENOMIC DNA]</scope>
    <source>
        <strain evidence="3">LMG 29326</strain>
    </source>
</reference>
<dbReference type="STRING" id="1777144.AWB83_06516"/>
<dbReference type="RefSeq" id="WP_087049816.1">
    <property type="nucleotide sequence ID" value="NZ_FCOB02000049.1"/>
</dbReference>
<keyword evidence="2" id="KW-1133">Transmembrane helix</keyword>
<evidence type="ECO:0000313" key="3">
    <source>
        <dbReference type="EMBL" id="SAL01984.1"/>
    </source>
</evidence>
<evidence type="ECO:0000256" key="2">
    <source>
        <dbReference type="SAM" id="Phobius"/>
    </source>
</evidence>
<dbReference type="EMBL" id="FCOB02000049">
    <property type="protein sequence ID" value="SAL01984.1"/>
    <property type="molecule type" value="Genomic_DNA"/>
</dbReference>
<dbReference type="OrthoDB" id="8556811at2"/>
<dbReference type="AlphaFoldDB" id="A0A158E599"/>
<organism evidence="3 4">
    <name type="scientific">Caballeronia ptereochthonis</name>
    <dbReference type="NCBI Taxonomy" id="1777144"/>
    <lineage>
        <taxon>Bacteria</taxon>
        <taxon>Pseudomonadati</taxon>
        <taxon>Pseudomonadota</taxon>
        <taxon>Betaproteobacteria</taxon>
        <taxon>Burkholderiales</taxon>
        <taxon>Burkholderiaceae</taxon>
        <taxon>Caballeronia</taxon>
    </lineage>
</organism>
<evidence type="ECO:0000256" key="1">
    <source>
        <dbReference type="SAM" id="MobiDB-lite"/>
    </source>
</evidence>